<protein>
    <recommendedName>
        <fullName evidence="9">Transforming acidic coiled-coil-containing protein C-terminal domain-containing protein</fullName>
    </recommendedName>
</protein>
<name>A0ABR4N7D8_9FUNG</name>
<evidence type="ECO:0000256" key="3">
    <source>
        <dbReference type="ARBA" id="ARBA00022490"/>
    </source>
</evidence>
<evidence type="ECO:0000256" key="6">
    <source>
        <dbReference type="ARBA" id="ARBA00023212"/>
    </source>
</evidence>
<dbReference type="Proteomes" id="UP001527925">
    <property type="component" value="Unassembled WGS sequence"/>
</dbReference>
<keyword evidence="11" id="KW-1185">Reference proteome</keyword>
<evidence type="ECO:0000256" key="2">
    <source>
        <dbReference type="ARBA" id="ARBA00009423"/>
    </source>
</evidence>
<feature type="compositionally biased region" description="Low complexity" evidence="8">
    <location>
        <begin position="204"/>
        <end position="224"/>
    </location>
</feature>
<comment type="caution">
    <text evidence="10">The sequence shown here is derived from an EMBL/GenBank/DDBJ whole genome shotgun (WGS) entry which is preliminary data.</text>
</comment>
<feature type="region of interest" description="Disordered" evidence="8">
    <location>
        <begin position="186"/>
        <end position="240"/>
    </location>
</feature>
<dbReference type="Gene3D" id="1.20.5.1700">
    <property type="match status" value="1"/>
</dbReference>
<keyword evidence="5 7" id="KW-0175">Coiled coil</keyword>
<feature type="domain" description="Transforming acidic coiled-coil-containing protein C-terminal" evidence="9">
    <location>
        <begin position="512"/>
        <end position="716"/>
    </location>
</feature>
<evidence type="ECO:0000313" key="10">
    <source>
        <dbReference type="EMBL" id="KAL2915453.1"/>
    </source>
</evidence>
<evidence type="ECO:0000256" key="7">
    <source>
        <dbReference type="SAM" id="Coils"/>
    </source>
</evidence>
<comment type="subcellular location">
    <subcellularLocation>
        <location evidence="1">Cytoplasm</location>
        <location evidence="1">Cytoskeleton</location>
    </subcellularLocation>
</comment>
<keyword evidence="4" id="KW-0597">Phosphoprotein</keyword>
<evidence type="ECO:0000256" key="4">
    <source>
        <dbReference type="ARBA" id="ARBA00022553"/>
    </source>
</evidence>
<feature type="coiled-coil region" evidence="7">
    <location>
        <begin position="652"/>
        <end position="711"/>
    </location>
</feature>
<evidence type="ECO:0000259" key="9">
    <source>
        <dbReference type="Pfam" id="PF05010"/>
    </source>
</evidence>
<dbReference type="EMBL" id="JADGIZ020000024">
    <property type="protein sequence ID" value="KAL2915453.1"/>
    <property type="molecule type" value="Genomic_DNA"/>
</dbReference>
<accession>A0ABR4N7D8</accession>
<feature type="compositionally biased region" description="Polar residues" evidence="8">
    <location>
        <begin position="390"/>
        <end position="400"/>
    </location>
</feature>
<reference evidence="10 11" key="1">
    <citation type="submission" date="2023-09" db="EMBL/GenBank/DDBJ databases">
        <title>Pangenome analysis of Batrachochytrium dendrobatidis and related Chytrids.</title>
        <authorList>
            <person name="Yacoub M.N."/>
            <person name="Stajich J.E."/>
            <person name="James T.Y."/>
        </authorList>
    </citation>
    <scope>NUCLEOTIDE SEQUENCE [LARGE SCALE GENOMIC DNA]</scope>
    <source>
        <strain evidence="10 11">JEL0888</strain>
    </source>
</reference>
<sequence length="724" mass="77418">MSSSPTSQHIDSRSPSSSTSQRSVSLSGPPASISAATPAAVATPPTQLQSPPALGTVRPSGGGSPTHNVAENAAASAEARLALGAAAARPEPLHTAYPAATFSFGTDSAATPTARTAPALALSHAAVSADIQDPTRSSPDLDAPHEPIIAGAAAFTSRRASQPTPAGQLLPQISFLSSRAQPSVASFSTTTLHSTASGSASSLRTPSTAERPRAAARTPAEMPPSVNSLPPQRELPDGVGGLVSAASFSFADSADASMSIENPDDDDMLLSEQMPIDLLETSFQIEDLTTIMRPSMMSSSSSSISSFESASAESPMPSPPAVRHRLVTTKAPTPLKQVFSLADPHSSPSKDAEQADSSQSRPQSQSQSPVRPLGFAPSQPQTDVPAASAGSPTRALSLNMSFDEHMASAGPQSQASSAASHPSGHTAPAAEQSQSSQNVQSLLDQTPVAKRVQGLAEFDPLAAIPQDWMMKFETPAPARTGTQRGPAQPSAHSLSLLDDIGPLATPNSIPKFTQRDMDKTKKEMQTTFEKEFELAQLEIHDLTLGAEALREDNRRMRETLSQWEQAVKLMIAEKDKDKHQKQAEIDELTKQLQKTREERDLARKEADQVSLKYKQLRVDVSDMKEIDERQRAQIGELEKSVEVANKRFDSLRAHAEAKLEEANVKIERVRSTYEKEIAALRAKLSRMEVQTQTLERNLQTKTQENQELTKICDDLVSQMEQMSG</sequence>
<evidence type="ECO:0000256" key="1">
    <source>
        <dbReference type="ARBA" id="ARBA00004245"/>
    </source>
</evidence>
<dbReference type="InterPro" id="IPR007707">
    <property type="entry name" value="TACC_C"/>
</dbReference>
<feature type="region of interest" description="Disordered" evidence="8">
    <location>
        <begin position="129"/>
        <end position="166"/>
    </location>
</feature>
<dbReference type="Pfam" id="PF05010">
    <property type="entry name" value="TACC_C"/>
    <property type="match status" value="1"/>
</dbReference>
<feature type="compositionally biased region" description="Polar residues" evidence="8">
    <location>
        <begin position="186"/>
        <end position="203"/>
    </location>
</feature>
<evidence type="ECO:0000313" key="11">
    <source>
        <dbReference type="Proteomes" id="UP001527925"/>
    </source>
</evidence>
<feature type="region of interest" description="Disordered" evidence="8">
    <location>
        <begin position="295"/>
        <end position="439"/>
    </location>
</feature>
<gene>
    <name evidence="10" type="ORF">HK105_205069</name>
</gene>
<keyword evidence="3" id="KW-0963">Cytoplasm</keyword>
<feature type="region of interest" description="Disordered" evidence="8">
    <location>
        <begin position="1"/>
        <end position="73"/>
    </location>
</feature>
<dbReference type="PANTHER" id="PTHR13924:SF10">
    <property type="entry name" value="TRANSFORMING ACIDIC COILED-COIL PROTEIN, ISOFORM K"/>
    <property type="match status" value="1"/>
</dbReference>
<proteinExistence type="inferred from homology"/>
<dbReference type="InterPro" id="IPR039915">
    <property type="entry name" value="TACC"/>
</dbReference>
<comment type="similarity">
    <text evidence="2">Belongs to the TACC family.</text>
</comment>
<feature type="compositionally biased region" description="Low complexity" evidence="8">
    <location>
        <begin position="13"/>
        <end position="46"/>
    </location>
</feature>
<dbReference type="PANTHER" id="PTHR13924">
    <property type="entry name" value="TRANSFORMING ACIDIC COILED-COIL CONTAINING PROTEIN 1/2"/>
    <property type="match status" value="1"/>
</dbReference>
<keyword evidence="6" id="KW-0206">Cytoskeleton</keyword>
<organism evidence="10 11">
    <name type="scientific">Polyrhizophydium stewartii</name>
    <dbReference type="NCBI Taxonomy" id="2732419"/>
    <lineage>
        <taxon>Eukaryota</taxon>
        <taxon>Fungi</taxon>
        <taxon>Fungi incertae sedis</taxon>
        <taxon>Chytridiomycota</taxon>
        <taxon>Chytridiomycota incertae sedis</taxon>
        <taxon>Chytridiomycetes</taxon>
        <taxon>Rhizophydiales</taxon>
        <taxon>Rhizophydiales incertae sedis</taxon>
        <taxon>Polyrhizophydium</taxon>
    </lineage>
</organism>
<feature type="compositionally biased region" description="Low complexity" evidence="8">
    <location>
        <begin position="407"/>
        <end position="439"/>
    </location>
</feature>
<feature type="coiled-coil region" evidence="7">
    <location>
        <begin position="546"/>
        <end position="612"/>
    </location>
</feature>
<evidence type="ECO:0000256" key="5">
    <source>
        <dbReference type="ARBA" id="ARBA00023054"/>
    </source>
</evidence>
<evidence type="ECO:0000256" key="8">
    <source>
        <dbReference type="SAM" id="MobiDB-lite"/>
    </source>
</evidence>
<feature type="compositionally biased region" description="Low complexity" evidence="8">
    <location>
        <begin position="357"/>
        <end position="369"/>
    </location>
</feature>
<feature type="compositionally biased region" description="Low complexity" evidence="8">
    <location>
        <begin position="295"/>
        <end position="315"/>
    </location>
</feature>